<keyword evidence="3" id="KW-1185">Reference proteome</keyword>
<sequence>MQTWAKRGVQTGSMAGGMPATGHGAASATANCSDRSISEGTAPEPGALDRAAPGRSGHCFAGELLPDENRSLPSRGFGKPAQQTVTALSGTIDPLRDLLPAIEDARTRELPHITNQPKHAARSERSDRNVSRRAGPTLRTEPAHEAGRTYGTGQTGPVSTAEQVWIPPESVDDSLSTTRPFARIGHPLTLAGWITDSPQSGDARAGELTPASGHPCAALGILPHNDTRGRHAREAVSGTPSEGFHRSLSWSGSIGNVVTNGRGTSSGATVGSPASTGTSAALVVPSGDPTVVEGIRQPGSIVALWEDTLGRMKLPGRLSSPAVVPARDVELTSGRLGGGAELLTVPHSLLSAALSSTPDTREPAEQNSDSLEIPGLWQEQATEVPNLSGLVPFEALPSPGAAAHGGAELPEVEVSPASVFGELDIPGESETTAPITAITRALEGHWFREEPVGFSEEPMSPAFSTDPQLTDVRVTVLDELVAAMPERMQVVRNPFGPSPATRTAPAGGMALPVLTGGVPDIAVMQDETRPLPRLRSDGAPVLTAVAP</sequence>
<dbReference type="OrthoDB" id="3661198at2"/>
<proteinExistence type="predicted"/>
<dbReference type="RefSeq" id="WP_114451358.1">
    <property type="nucleotide sequence ID" value="NZ_QPJC01000001.1"/>
</dbReference>
<feature type="region of interest" description="Disordered" evidence="1">
    <location>
        <begin position="107"/>
        <end position="158"/>
    </location>
</feature>
<name>A0A368VZ63_9ACTN</name>
<feature type="compositionally biased region" description="Basic and acidic residues" evidence="1">
    <location>
        <begin position="121"/>
        <end position="130"/>
    </location>
</feature>
<feature type="compositionally biased region" description="Polar residues" evidence="1">
    <location>
        <begin position="28"/>
        <end position="39"/>
    </location>
</feature>
<dbReference type="AlphaFoldDB" id="A0A368VZ63"/>
<reference evidence="2 3" key="1">
    <citation type="submission" date="2018-07" db="EMBL/GenBank/DDBJ databases">
        <title>Genomic Encyclopedia of Type Strains, Phase III (KMG-III): the genomes of soil and plant-associated and newly described type strains.</title>
        <authorList>
            <person name="Whitman W."/>
        </authorList>
    </citation>
    <scope>NUCLEOTIDE SEQUENCE [LARGE SCALE GENOMIC DNA]</scope>
    <source>
        <strain evidence="2 3">CECT 8575</strain>
    </source>
</reference>
<dbReference type="EMBL" id="QPJC01000001">
    <property type="protein sequence ID" value="RCW47195.1"/>
    <property type="molecule type" value="Genomic_DNA"/>
</dbReference>
<accession>A0A368VZ63</accession>
<protein>
    <submittedName>
        <fullName evidence="2">Uncharacterized protein</fullName>
    </submittedName>
</protein>
<dbReference type="Proteomes" id="UP000253495">
    <property type="component" value="Unassembled WGS sequence"/>
</dbReference>
<evidence type="ECO:0000313" key="3">
    <source>
        <dbReference type="Proteomes" id="UP000253495"/>
    </source>
</evidence>
<organism evidence="2 3">
    <name type="scientific">Halopolyspora algeriensis</name>
    <dbReference type="NCBI Taxonomy" id="1500506"/>
    <lineage>
        <taxon>Bacteria</taxon>
        <taxon>Bacillati</taxon>
        <taxon>Actinomycetota</taxon>
        <taxon>Actinomycetes</taxon>
        <taxon>Actinomycetes incertae sedis</taxon>
        <taxon>Halopolyspora</taxon>
    </lineage>
</organism>
<evidence type="ECO:0000313" key="2">
    <source>
        <dbReference type="EMBL" id="RCW47195.1"/>
    </source>
</evidence>
<evidence type="ECO:0000256" key="1">
    <source>
        <dbReference type="SAM" id="MobiDB-lite"/>
    </source>
</evidence>
<comment type="caution">
    <text evidence="2">The sequence shown here is derived from an EMBL/GenBank/DDBJ whole genome shotgun (WGS) entry which is preliminary data.</text>
</comment>
<gene>
    <name evidence="2" type="ORF">DFQ14_101541</name>
</gene>
<feature type="region of interest" description="Disordered" evidence="1">
    <location>
        <begin position="1"/>
        <end position="89"/>
    </location>
</feature>